<feature type="region of interest" description="Disordered" evidence="1">
    <location>
        <begin position="29"/>
        <end position="81"/>
    </location>
</feature>
<dbReference type="PhylomeDB" id="D6W830"/>
<dbReference type="InParanoid" id="D6W830"/>
<feature type="compositionally biased region" description="Basic and acidic residues" evidence="1">
    <location>
        <begin position="38"/>
        <end position="48"/>
    </location>
</feature>
<keyword evidence="3" id="KW-1185">Reference proteome</keyword>
<feature type="compositionally biased region" description="Basic and acidic residues" evidence="1">
    <location>
        <begin position="56"/>
        <end position="75"/>
    </location>
</feature>
<dbReference type="HOGENOM" id="CLU_115121_0_0_1"/>
<dbReference type="Proteomes" id="UP000007266">
    <property type="component" value="Linkage group 1"/>
</dbReference>
<name>D6W830_TRICA</name>
<evidence type="ECO:0000313" key="2">
    <source>
        <dbReference type="EMBL" id="EFA11176.1"/>
    </source>
</evidence>
<evidence type="ECO:0000256" key="1">
    <source>
        <dbReference type="SAM" id="MobiDB-lite"/>
    </source>
</evidence>
<dbReference type="AlphaFoldDB" id="D6W830"/>
<reference evidence="2 3" key="1">
    <citation type="journal article" date="2008" name="Nature">
        <title>The genome of the model beetle and pest Tribolium castaneum.</title>
        <authorList>
            <consortium name="Tribolium Genome Sequencing Consortium"/>
            <person name="Richards S."/>
            <person name="Gibbs R.A."/>
            <person name="Weinstock G.M."/>
            <person name="Brown S.J."/>
            <person name="Denell R."/>
            <person name="Beeman R.W."/>
            <person name="Gibbs R."/>
            <person name="Beeman R.W."/>
            <person name="Brown S.J."/>
            <person name="Bucher G."/>
            <person name="Friedrich M."/>
            <person name="Grimmelikhuijzen C.J."/>
            <person name="Klingler M."/>
            <person name="Lorenzen M."/>
            <person name="Richards S."/>
            <person name="Roth S."/>
            <person name="Schroder R."/>
            <person name="Tautz D."/>
            <person name="Zdobnov E.M."/>
            <person name="Muzny D."/>
            <person name="Gibbs R.A."/>
            <person name="Weinstock G.M."/>
            <person name="Attaway T."/>
            <person name="Bell S."/>
            <person name="Buhay C.J."/>
            <person name="Chandrabose M.N."/>
            <person name="Chavez D."/>
            <person name="Clerk-Blankenburg K.P."/>
            <person name="Cree A."/>
            <person name="Dao M."/>
            <person name="Davis C."/>
            <person name="Chacko J."/>
            <person name="Dinh H."/>
            <person name="Dugan-Rocha S."/>
            <person name="Fowler G."/>
            <person name="Garner T.T."/>
            <person name="Garnes J."/>
            <person name="Gnirke A."/>
            <person name="Hawes A."/>
            <person name="Hernandez J."/>
            <person name="Hines S."/>
            <person name="Holder M."/>
            <person name="Hume J."/>
            <person name="Jhangiani S.N."/>
            <person name="Joshi V."/>
            <person name="Khan Z.M."/>
            <person name="Jackson L."/>
            <person name="Kovar C."/>
            <person name="Kowis A."/>
            <person name="Lee S."/>
            <person name="Lewis L.R."/>
            <person name="Margolis J."/>
            <person name="Morgan M."/>
            <person name="Nazareth L.V."/>
            <person name="Nguyen N."/>
            <person name="Okwuonu G."/>
            <person name="Parker D."/>
            <person name="Richards S."/>
            <person name="Ruiz S.J."/>
            <person name="Santibanez J."/>
            <person name="Savard J."/>
            <person name="Scherer S.E."/>
            <person name="Schneider B."/>
            <person name="Sodergren E."/>
            <person name="Tautz D."/>
            <person name="Vattahil S."/>
            <person name="Villasana D."/>
            <person name="White C.S."/>
            <person name="Wright R."/>
            <person name="Park Y."/>
            <person name="Beeman R.W."/>
            <person name="Lord J."/>
            <person name="Oppert B."/>
            <person name="Lorenzen M."/>
            <person name="Brown S."/>
            <person name="Wang L."/>
            <person name="Savard J."/>
            <person name="Tautz D."/>
            <person name="Richards S."/>
            <person name="Weinstock G."/>
            <person name="Gibbs R.A."/>
            <person name="Liu Y."/>
            <person name="Worley K."/>
            <person name="Weinstock G."/>
            <person name="Elsik C.G."/>
            <person name="Reese J.T."/>
            <person name="Elhaik E."/>
            <person name="Landan G."/>
            <person name="Graur D."/>
            <person name="Arensburger P."/>
            <person name="Atkinson P."/>
            <person name="Beeman R.W."/>
            <person name="Beidler J."/>
            <person name="Brown S.J."/>
            <person name="Demuth J.P."/>
            <person name="Drury D.W."/>
            <person name="Du Y.Z."/>
            <person name="Fujiwara H."/>
            <person name="Lorenzen M."/>
            <person name="Maselli V."/>
            <person name="Osanai M."/>
            <person name="Park Y."/>
            <person name="Robertson H.M."/>
            <person name="Tu Z."/>
            <person name="Wang J.J."/>
            <person name="Wang S."/>
            <person name="Richards S."/>
            <person name="Song H."/>
            <person name="Zhang L."/>
            <person name="Sodergren E."/>
            <person name="Werner D."/>
            <person name="Stanke M."/>
            <person name="Morgenstern B."/>
            <person name="Solovyev V."/>
            <person name="Kosarev P."/>
            <person name="Brown G."/>
            <person name="Chen H.C."/>
            <person name="Ermolaeva O."/>
            <person name="Hlavina W."/>
            <person name="Kapustin Y."/>
            <person name="Kiryutin B."/>
            <person name="Kitts P."/>
            <person name="Maglott D."/>
            <person name="Pruitt K."/>
            <person name="Sapojnikov V."/>
            <person name="Souvorov A."/>
            <person name="Mackey A.J."/>
            <person name="Waterhouse R.M."/>
            <person name="Wyder S."/>
            <person name="Zdobnov E.M."/>
            <person name="Zdobnov E.M."/>
            <person name="Wyder S."/>
            <person name="Kriventseva E.V."/>
            <person name="Kadowaki T."/>
            <person name="Bork P."/>
            <person name="Aranda M."/>
            <person name="Bao R."/>
            <person name="Beermann A."/>
            <person name="Berns N."/>
            <person name="Bolognesi R."/>
            <person name="Bonneton F."/>
            <person name="Bopp D."/>
            <person name="Brown S.J."/>
            <person name="Bucher G."/>
            <person name="Butts T."/>
            <person name="Chaumot A."/>
            <person name="Denell R.E."/>
            <person name="Ferrier D.E."/>
            <person name="Friedrich M."/>
            <person name="Gordon C.M."/>
            <person name="Jindra M."/>
            <person name="Klingler M."/>
            <person name="Lan Q."/>
            <person name="Lattorff H.M."/>
            <person name="Laudet V."/>
            <person name="von Levetsow C."/>
            <person name="Liu Z."/>
            <person name="Lutz R."/>
            <person name="Lynch J.A."/>
            <person name="da Fonseca R.N."/>
            <person name="Posnien N."/>
            <person name="Reuter R."/>
            <person name="Roth S."/>
            <person name="Savard J."/>
            <person name="Schinko J.B."/>
            <person name="Schmitt C."/>
            <person name="Schoppmeier M."/>
            <person name="Schroder R."/>
            <person name="Shippy T.D."/>
            <person name="Simonnet F."/>
            <person name="Marques-Souza H."/>
            <person name="Tautz D."/>
            <person name="Tomoyasu Y."/>
            <person name="Trauner J."/>
            <person name="Van der Zee M."/>
            <person name="Vervoort M."/>
            <person name="Wittkopp N."/>
            <person name="Wimmer E.A."/>
            <person name="Yang X."/>
            <person name="Jones A.K."/>
            <person name="Sattelle D.B."/>
            <person name="Ebert P.R."/>
            <person name="Nelson D."/>
            <person name="Scott J.G."/>
            <person name="Beeman R.W."/>
            <person name="Muthukrishnan S."/>
            <person name="Kramer K.J."/>
            <person name="Arakane Y."/>
            <person name="Beeman R.W."/>
            <person name="Zhu Q."/>
            <person name="Hogenkamp D."/>
            <person name="Dixit R."/>
            <person name="Oppert B."/>
            <person name="Jiang H."/>
            <person name="Zou Z."/>
            <person name="Marshall J."/>
            <person name="Elpidina E."/>
            <person name="Vinokurov K."/>
            <person name="Oppert C."/>
            <person name="Zou Z."/>
            <person name="Evans J."/>
            <person name="Lu Z."/>
            <person name="Zhao P."/>
            <person name="Sumathipala N."/>
            <person name="Altincicek B."/>
            <person name="Vilcinskas A."/>
            <person name="Williams M."/>
            <person name="Hultmark D."/>
            <person name="Hetru C."/>
            <person name="Jiang H."/>
            <person name="Grimmelikhuijzen C.J."/>
            <person name="Hauser F."/>
            <person name="Cazzamali G."/>
            <person name="Williamson M."/>
            <person name="Park Y."/>
            <person name="Li B."/>
            <person name="Tanaka Y."/>
            <person name="Predel R."/>
            <person name="Neupert S."/>
            <person name="Schachtner J."/>
            <person name="Verleyen P."/>
            <person name="Raible F."/>
            <person name="Bork P."/>
            <person name="Friedrich M."/>
            <person name="Walden K.K."/>
            <person name="Robertson H.M."/>
            <person name="Angeli S."/>
            <person name="Foret S."/>
            <person name="Bucher G."/>
            <person name="Schuetz S."/>
            <person name="Maleszka R."/>
            <person name="Wimmer E.A."/>
            <person name="Beeman R.W."/>
            <person name="Lorenzen M."/>
            <person name="Tomoyasu Y."/>
            <person name="Miller S.C."/>
            <person name="Grossmann D."/>
            <person name="Bucher G."/>
        </authorList>
    </citation>
    <scope>NUCLEOTIDE SEQUENCE [LARGE SCALE GENOMIC DNA]</scope>
    <source>
        <strain evidence="2 3">Georgia GA2</strain>
    </source>
</reference>
<protein>
    <submittedName>
        <fullName evidence="2">Uncharacterized protein</fullName>
    </submittedName>
</protein>
<evidence type="ECO:0000313" key="3">
    <source>
        <dbReference type="Proteomes" id="UP000007266"/>
    </source>
</evidence>
<accession>D6W830</accession>
<dbReference type="EMBL" id="KQ971307">
    <property type="protein sequence ID" value="EFA11176.1"/>
    <property type="molecule type" value="Genomic_DNA"/>
</dbReference>
<sequence length="207" mass="23921">MLVWKGEENIFPKYTNKNEDKLYSAVPKEADDPLSLLEKTHKNSKEVETTNDDNDETKKDEEDRAVENWKGEGATKPKRPRRSYLENQKEWEFMELSARTKTIPISLIKNGNCSTLRTIMINKKKFMFTNTCGFDALVQILSSCYCDCPAFREGVVDDNFLAELLQNLVKGKISRHFYILRAKILSQIFDEVLRLNGLIEIPCVCTQ</sequence>
<reference evidence="2 3" key="2">
    <citation type="journal article" date="2010" name="Nucleic Acids Res.">
        <title>BeetleBase in 2010: revisions to provide comprehensive genomic information for Tribolium castaneum.</title>
        <authorList>
            <person name="Kim H.S."/>
            <person name="Murphy T."/>
            <person name="Xia J."/>
            <person name="Caragea D."/>
            <person name="Park Y."/>
            <person name="Beeman R.W."/>
            <person name="Lorenzen M.D."/>
            <person name="Butcher S."/>
            <person name="Manak J.R."/>
            <person name="Brown S.J."/>
        </authorList>
    </citation>
    <scope>GENOME REANNOTATION</scope>
    <source>
        <strain evidence="2 3">Georgia GA2</strain>
    </source>
</reference>
<gene>
    <name evidence="2" type="primary">GLEAN_04783</name>
    <name evidence="2" type="ORF">TcasGA2_TC004783</name>
</gene>
<proteinExistence type="predicted"/>
<organism evidence="2 3">
    <name type="scientific">Tribolium castaneum</name>
    <name type="common">Red flour beetle</name>
    <dbReference type="NCBI Taxonomy" id="7070"/>
    <lineage>
        <taxon>Eukaryota</taxon>
        <taxon>Metazoa</taxon>
        <taxon>Ecdysozoa</taxon>
        <taxon>Arthropoda</taxon>
        <taxon>Hexapoda</taxon>
        <taxon>Insecta</taxon>
        <taxon>Pterygota</taxon>
        <taxon>Neoptera</taxon>
        <taxon>Endopterygota</taxon>
        <taxon>Coleoptera</taxon>
        <taxon>Polyphaga</taxon>
        <taxon>Cucujiformia</taxon>
        <taxon>Tenebrionidae</taxon>
        <taxon>Tenebrionidae incertae sedis</taxon>
        <taxon>Tribolium</taxon>
    </lineage>
</organism>